<dbReference type="RefSeq" id="WP_183754241.1">
    <property type="nucleotide sequence ID" value="NZ_JACICC010000008.1"/>
</dbReference>
<dbReference type="InterPro" id="IPR036286">
    <property type="entry name" value="LexA/Signal_pep-like_sf"/>
</dbReference>
<protein>
    <submittedName>
        <fullName evidence="2">Conjugative transfer signal peptidase TraF</fullName>
    </submittedName>
</protein>
<dbReference type="Proteomes" id="UP000537592">
    <property type="component" value="Unassembled WGS sequence"/>
</dbReference>
<proteinExistence type="predicted"/>
<reference evidence="2 3" key="1">
    <citation type="submission" date="2020-08" db="EMBL/GenBank/DDBJ databases">
        <title>Genomic Encyclopedia of Type Strains, Phase IV (KMG-IV): sequencing the most valuable type-strain genomes for metagenomic binning, comparative biology and taxonomic classification.</title>
        <authorList>
            <person name="Goeker M."/>
        </authorList>
    </citation>
    <scope>NUCLEOTIDE SEQUENCE [LARGE SCALE GENOMIC DNA]</scope>
    <source>
        <strain evidence="2 3">DSM 28760</strain>
    </source>
</reference>
<feature type="domain" description="Peptidase S26" evidence="1">
    <location>
        <begin position="23"/>
        <end position="173"/>
    </location>
</feature>
<dbReference type="GO" id="GO:0004252">
    <property type="term" value="F:serine-type endopeptidase activity"/>
    <property type="evidence" value="ECO:0007669"/>
    <property type="project" value="InterPro"/>
</dbReference>
<dbReference type="GO" id="GO:0006465">
    <property type="term" value="P:signal peptide processing"/>
    <property type="evidence" value="ECO:0007669"/>
    <property type="project" value="InterPro"/>
</dbReference>
<evidence type="ECO:0000259" key="1">
    <source>
        <dbReference type="Pfam" id="PF10502"/>
    </source>
</evidence>
<dbReference type="EMBL" id="JACICC010000008">
    <property type="protein sequence ID" value="MBB3810889.1"/>
    <property type="molecule type" value="Genomic_DNA"/>
</dbReference>
<evidence type="ECO:0000313" key="3">
    <source>
        <dbReference type="Proteomes" id="UP000537592"/>
    </source>
</evidence>
<dbReference type="InterPro" id="IPR019533">
    <property type="entry name" value="Peptidase_S26"/>
</dbReference>
<dbReference type="Gene3D" id="2.10.109.10">
    <property type="entry name" value="Umud Fragment, subunit A"/>
    <property type="match status" value="1"/>
</dbReference>
<sequence>MTRLGYLAATSVAVLGYLAATSVAVLGIAVASATPMPLKLIWNATASAPVGFYTVSPTGRIEVPDLVAVIPPEPFASFMVERGYVGRDVPILKHVVGLPGQRVCRDGRAIAVDNVPLGEARDRDSRGRDLPVWRGCRLIGGGELFLMNLEAADSLDGRYFGPFPAAAVIGRATPLFTDEDGDGRFVWRARTR</sequence>
<keyword evidence="3" id="KW-1185">Reference proteome</keyword>
<gene>
    <name evidence="2" type="ORF">FHS81_002995</name>
</gene>
<dbReference type="AlphaFoldDB" id="A0A7W6EI85"/>
<name>A0A7W6EI85_9HYPH</name>
<accession>A0A7W6EI85</accession>
<dbReference type="SUPFAM" id="SSF51306">
    <property type="entry name" value="LexA/Signal peptidase"/>
    <property type="match status" value="1"/>
</dbReference>
<organism evidence="2 3">
    <name type="scientific">Pseudochelatococcus contaminans</name>
    <dbReference type="NCBI Taxonomy" id="1538103"/>
    <lineage>
        <taxon>Bacteria</taxon>
        <taxon>Pseudomonadati</taxon>
        <taxon>Pseudomonadota</taxon>
        <taxon>Alphaproteobacteria</taxon>
        <taxon>Hyphomicrobiales</taxon>
        <taxon>Chelatococcaceae</taxon>
        <taxon>Pseudochelatococcus</taxon>
    </lineage>
</organism>
<evidence type="ECO:0000313" key="2">
    <source>
        <dbReference type="EMBL" id="MBB3810889.1"/>
    </source>
</evidence>
<comment type="caution">
    <text evidence="2">The sequence shown here is derived from an EMBL/GenBank/DDBJ whole genome shotgun (WGS) entry which is preliminary data.</text>
</comment>
<dbReference type="Pfam" id="PF10502">
    <property type="entry name" value="Peptidase_S26"/>
    <property type="match status" value="1"/>
</dbReference>